<keyword evidence="2" id="KW-1185">Reference proteome</keyword>
<accession>A0A6H5HX96</accession>
<name>A0A6H5HX96_9HYME</name>
<dbReference type="EMBL" id="CADCXV010000114">
    <property type="protein sequence ID" value="CAB0028310.1"/>
    <property type="molecule type" value="Genomic_DNA"/>
</dbReference>
<dbReference type="OrthoDB" id="10648594at2759"/>
<dbReference type="AlphaFoldDB" id="A0A6H5HX96"/>
<proteinExistence type="predicted"/>
<protein>
    <submittedName>
        <fullName evidence="1">Uncharacterized protein</fullName>
    </submittedName>
</protein>
<evidence type="ECO:0000313" key="2">
    <source>
        <dbReference type="Proteomes" id="UP000479190"/>
    </source>
</evidence>
<sequence>MNQDPEMILACYVNVALYARVANPCTRTSRASRTSFIALTRNALGYSRMRICSRAQNRTDLSCVHGVVSSAACSYPGKKMDITREIEIKEGESSRFFEVSNDKISLSTLEVYYPKISGLTYIDKEKCIIVPIINNKDPWLERRRRKTGKIEELITSLIIILDKTLVHVVNSTVLKNVYAQTRAILILHRDTRPLAAVKVHSCSYRMYTPLVILRTRNARIQRAVVRNYSGKFNFYRPVRRIRLELGSSPSELRASLYIGSIPSDARGL</sequence>
<gene>
    <name evidence="1" type="ORF">TBRA_LOCUS507</name>
</gene>
<reference evidence="1 2" key="1">
    <citation type="submission" date="2020-02" db="EMBL/GenBank/DDBJ databases">
        <authorList>
            <person name="Ferguson B K."/>
        </authorList>
    </citation>
    <scope>NUCLEOTIDE SEQUENCE [LARGE SCALE GENOMIC DNA]</scope>
</reference>
<organism evidence="1 2">
    <name type="scientific">Trichogramma brassicae</name>
    <dbReference type="NCBI Taxonomy" id="86971"/>
    <lineage>
        <taxon>Eukaryota</taxon>
        <taxon>Metazoa</taxon>
        <taxon>Ecdysozoa</taxon>
        <taxon>Arthropoda</taxon>
        <taxon>Hexapoda</taxon>
        <taxon>Insecta</taxon>
        <taxon>Pterygota</taxon>
        <taxon>Neoptera</taxon>
        <taxon>Endopterygota</taxon>
        <taxon>Hymenoptera</taxon>
        <taxon>Apocrita</taxon>
        <taxon>Proctotrupomorpha</taxon>
        <taxon>Chalcidoidea</taxon>
        <taxon>Trichogrammatidae</taxon>
        <taxon>Trichogramma</taxon>
    </lineage>
</organism>
<evidence type="ECO:0000313" key="1">
    <source>
        <dbReference type="EMBL" id="CAB0028310.1"/>
    </source>
</evidence>
<dbReference type="Proteomes" id="UP000479190">
    <property type="component" value="Unassembled WGS sequence"/>
</dbReference>